<keyword evidence="3" id="KW-0813">Transport</keyword>
<keyword evidence="10" id="KW-1185">Reference proteome</keyword>
<keyword evidence="4" id="KW-1003">Cell membrane</keyword>
<feature type="transmembrane region" description="Helical" evidence="8">
    <location>
        <begin position="392"/>
        <end position="417"/>
    </location>
</feature>
<evidence type="ECO:0000256" key="3">
    <source>
        <dbReference type="ARBA" id="ARBA00022448"/>
    </source>
</evidence>
<comment type="caution">
    <text evidence="9">The sequence shown here is derived from an EMBL/GenBank/DDBJ whole genome shotgun (WGS) entry which is preliminary data.</text>
</comment>
<dbReference type="NCBIfam" id="NF037994">
    <property type="entry name" value="DcuC_1"/>
    <property type="match status" value="1"/>
</dbReference>
<dbReference type="OrthoDB" id="1675518at2"/>
<dbReference type="Proteomes" id="UP000295188">
    <property type="component" value="Unassembled WGS sequence"/>
</dbReference>
<proteinExistence type="inferred from homology"/>
<accession>A0A4V2USH0</accession>
<evidence type="ECO:0000313" key="9">
    <source>
        <dbReference type="EMBL" id="TCS81432.1"/>
    </source>
</evidence>
<evidence type="ECO:0000256" key="8">
    <source>
        <dbReference type="SAM" id="Phobius"/>
    </source>
</evidence>
<dbReference type="PANTHER" id="PTHR42002:SF2">
    <property type="entry name" value="ANAEROBIC C4-DICARBOXYLATE TRANSPORTER DCUC-RELATED"/>
    <property type="match status" value="1"/>
</dbReference>
<evidence type="ECO:0000256" key="1">
    <source>
        <dbReference type="ARBA" id="ARBA00004651"/>
    </source>
</evidence>
<dbReference type="InterPro" id="IPR004669">
    <property type="entry name" value="C4_dicarb_anaerob_car"/>
</dbReference>
<gene>
    <name evidence="9" type="ORF">EDC37_102135</name>
</gene>
<dbReference type="GO" id="GO:0005886">
    <property type="term" value="C:plasma membrane"/>
    <property type="evidence" value="ECO:0007669"/>
    <property type="project" value="UniProtKB-SubCell"/>
</dbReference>
<organism evidence="9 10">
    <name type="scientific">Pectinatus cerevisiiphilus</name>
    <dbReference type="NCBI Taxonomy" id="86956"/>
    <lineage>
        <taxon>Bacteria</taxon>
        <taxon>Bacillati</taxon>
        <taxon>Bacillota</taxon>
        <taxon>Negativicutes</taxon>
        <taxon>Selenomonadales</taxon>
        <taxon>Selenomonadaceae</taxon>
        <taxon>Pectinatus</taxon>
    </lineage>
</organism>
<feature type="transmembrane region" description="Helical" evidence="8">
    <location>
        <begin position="119"/>
        <end position="135"/>
    </location>
</feature>
<evidence type="ECO:0000256" key="7">
    <source>
        <dbReference type="ARBA" id="ARBA00023136"/>
    </source>
</evidence>
<dbReference type="EMBL" id="SMAA01000002">
    <property type="protein sequence ID" value="TCS81432.1"/>
    <property type="molecule type" value="Genomic_DNA"/>
</dbReference>
<evidence type="ECO:0000256" key="4">
    <source>
        <dbReference type="ARBA" id="ARBA00022475"/>
    </source>
</evidence>
<dbReference type="PANTHER" id="PTHR42002">
    <property type="entry name" value="ANAEROBIC C4-DICARBOXYLATE TRANSPORTER DCUC-RELATED"/>
    <property type="match status" value="1"/>
</dbReference>
<comment type="similarity">
    <text evidence="2">Belongs to the DcuC/DcuD transporter (TC 2.A.61) family.</text>
</comment>
<keyword evidence="7 8" id="KW-0472">Membrane</keyword>
<feature type="transmembrane region" description="Helical" evidence="8">
    <location>
        <begin position="246"/>
        <end position="267"/>
    </location>
</feature>
<feature type="transmembrane region" description="Helical" evidence="8">
    <location>
        <begin position="311"/>
        <end position="332"/>
    </location>
</feature>
<dbReference type="AlphaFoldDB" id="A0A4V2USH0"/>
<keyword evidence="6 8" id="KW-1133">Transmembrane helix</keyword>
<feature type="transmembrane region" description="Helical" evidence="8">
    <location>
        <begin position="21"/>
        <end position="43"/>
    </location>
</feature>
<feature type="transmembrane region" description="Helical" evidence="8">
    <location>
        <begin position="49"/>
        <end position="70"/>
    </location>
</feature>
<reference evidence="9 10" key="1">
    <citation type="submission" date="2019-03" db="EMBL/GenBank/DDBJ databases">
        <title>Genomic Encyclopedia of Type Strains, Phase IV (KMG-IV): sequencing the most valuable type-strain genomes for metagenomic binning, comparative biology and taxonomic classification.</title>
        <authorList>
            <person name="Goeker M."/>
        </authorList>
    </citation>
    <scope>NUCLEOTIDE SEQUENCE [LARGE SCALE GENOMIC DNA]</scope>
    <source>
        <strain evidence="9 10">DSM 20467</strain>
    </source>
</reference>
<sequence length="447" mass="47457">MIFQSNKTIKFEILFILWKEVIIVILMTISGILIVIGTIYCLIKRYETRLVLFCSGLLMTFIGGNPMGTMQAFSHAMLESKLFESIIAVMGFAMVMKLTECDKHLINLLIKPLRKAGTFLIPAAVLVTFFINISITSSAGCSAAVGAILIPLMIAAGIHPAIAGAAIYAGTYGAMFNPGYPQVALIVSVSDSNPVAVVANHFYPLLLCGVIGAMSLWVVAKIHHEDKGYKLQGEIVKQTEDFHVKLSHAIVPLVPIVILVLGSMNIVPIFKPLSISHAMIIGVFCAFLITRKNPQDISKEFWKGAGNSFGSVFGIIICALVFVNGLTSIGLIQQLIQTMINIPSVAKISSAIGPFLLGVMSGSGDAAAVAFNKAVTIHAADFGILPMSMGSVVAITGALGRTMSPVAGGMIICATLAGVSPMETAKRNAPGMIIATLAIMVIMLFIE</sequence>
<protein>
    <submittedName>
        <fullName evidence="9">DcuC family C4-dicarboxylate transporter</fullName>
    </submittedName>
</protein>
<evidence type="ECO:0000256" key="2">
    <source>
        <dbReference type="ARBA" id="ARBA00005275"/>
    </source>
</evidence>
<comment type="subcellular location">
    <subcellularLocation>
        <location evidence="1">Cell membrane</location>
        <topology evidence="1">Multi-pass membrane protein</topology>
    </subcellularLocation>
</comment>
<keyword evidence="5 8" id="KW-0812">Transmembrane</keyword>
<name>A0A4V2USH0_9FIRM</name>
<feature type="transmembrane region" description="Helical" evidence="8">
    <location>
        <begin position="429"/>
        <end position="446"/>
    </location>
</feature>
<evidence type="ECO:0000313" key="10">
    <source>
        <dbReference type="Proteomes" id="UP000295188"/>
    </source>
</evidence>
<dbReference type="Pfam" id="PF03606">
    <property type="entry name" value="DcuC"/>
    <property type="match status" value="1"/>
</dbReference>
<feature type="transmembrane region" description="Helical" evidence="8">
    <location>
        <begin position="202"/>
        <end position="220"/>
    </location>
</feature>
<evidence type="ECO:0000256" key="5">
    <source>
        <dbReference type="ARBA" id="ARBA00022692"/>
    </source>
</evidence>
<dbReference type="InterPro" id="IPR018385">
    <property type="entry name" value="C4_dicarb_anaerob_car-like"/>
</dbReference>
<feature type="transmembrane region" description="Helical" evidence="8">
    <location>
        <begin position="147"/>
        <end position="169"/>
    </location>
</feature>
<feature type="transmembrane region" description="Helical" evidence="8">
    <location>
        <begin position="273"/>
        <end position="290"/>
    </location>
</feature>
<evidence type="ECO:0000256" key="6">
    <source>
        <dbReference type="ARBA" id="ARBA00022989"/>
    </source>
</evidence>
<dbReference type="GO" id="GO:0015556">
    <property type="term" value="F:C4-dicarboxylate transmembrane transporter activity"/>
    <property type="evidence" value="ECO:0007669"/>
    <property type="project" value="InterPro"/>
</dbReference>
<feature type="transmembrane region" description="Helical" evidence="8">
    <location>
        <begin position="352"/>
        <end position="371"/>
    </location>
</feature>